<dbReference type="CDD" id="cd00130">
    <property type="entry name" value="PAS"/>
    <property type="match status" value="1"/>
</dbReference>
<feature type="domain" description="GGDEF" evidence="5">
    <location>
        <begin position="170"/>
        <end position="302"/>
    </location>
</feature>
<dbReference type="SMART" id="SM00091">
    <property type="entry name" value="PAS"/>
    <property type="match status" value="1"/>
</dbReference>
<dbReference type="InterPro" id="IPR000014">
    <property type="entry name" value="PAS"/>
</dbReference>
<comment type="catalytic activity">
    <reaction evidence="3">
        <text>2 GTP = 3',3'-c-di-GMP + 2 diphosphate</text>
        <dbReference type="Rhea" id="RHEA:24898"/>
        <dbReference type="ChEBI" id="CHEBI:33019"/>
        <dbReference type="ChEBI" id="CHEBI:37565"/>
        <dbReference type="ChEBI" id="CHEBI:58805"/>
        <dbReference type="EC" id="2.7.7.65"/>
    </reaction>
</comment>
<dbReference type="SUPFAM" id="SSF55785">
    <property type="entry name" value="PYP-like sensor domain (PAS domain)"/>
    <property type="match status" value="1"/>
</dbReference>
<dbReference type="SMART" id="SM00267">
    <property type="entry name" value="GGDEF"/>
    <property type="match status" value="1"/>
</dbReference>
<dbReference type="PROSITE" id="PS50887">
    <property type="entry name" value="GGDEF"/>
    <property type="match status" value="1"/>
</dbReference>
<dbReference type="EMBL" id="PIPZ01000001">
    <property type="protein sequence ID" value="RUO60902.1"/>
    <property type="molecule type" value="Genomic_DNA"/>
</dbReference>
<dbReference type="EC" id="2.7.7.65" evidence="2"/>
<dbReference type="Pfam" id="PF00990">
    <property type="entry name" value="GGDEF"/>
    <property type="match status" value="1"/>
</dbReference>
<dbReference type="NCBIfam" id="TIGR00254">
    <property type="entry name" value="GGDEF"/>
    <property type="match status" value="1"/>
</dbReference>
<dbReference type="Gene3D" id="3.30.70.270">
    <property type="match status" value="1"/>
</dbReference>
<organism evidence="6 7">
    <name type="scientific">Pseudidiomarina marina</name>
    <dbReference type="NCBI Taxonomy" id="502366"/>
    <lineage>
        <taxon>Bacteria</taxon>
        <taxon>Pseudomonadati</taxon>
        <taxon>Pseudomonadota</taxon>
        <taxon>Gammaproteobacteria</taxon>
        <taxon>Alteromonadales</taxon>
        <taxon>Idiomarinaceae</taxon>
        <taxon>Pseudidiomarina</taxon>
    </lineage>
</organism>
<dbReference type="InterPro" id="IPR043128">
    <property type="entry name" value="Rev_trsase/Diguanyl_cyclase"/>
</dbReference>
<reference evidence="7" key="1">
    <citation type="journal article" date="2018" name="Front. Microbiol.">
        <title>Genome-Based Analysis Reveals the Taxonomy and Diversity of the Family Idiomarinaceae.</title>
        <authorList>
            <person name="Liu Y."/>
            <person name="Lai Q."/>
            <person name="Shao Z."/>
        </authorList>
    </citation>
    <scope>NUCLEOTIDE SEQUENCE [LARGE SCALE GENOMIC DNA]</scope>
    <source>
        <strain evidence="7">PIM1</strain>
    </source>
</reference>
<dbReference type="AlphaFoldDB" id="A0A432YIX6"/>
<evidence type="ECO:0000313" key="7">
    <source>
        <dbReference type="Proteomes" id="UP000288127"/>
    </source>
</evidence>
<dbReference type="GO" id="GO:0052621">
    <property type="term" value="F:diguanylate cyclase activity"/>
    <property type="evidence" value="ECO:0007669"/>
    <property type="project" value="UniProtKB-EC"/>
</dbReference>
<evidence type="ECO:0000313" key="6">
    <source>
        <dbReference type="EMBL" id="RUO60902.1"/>
    </source>
</evidence>
<accession>A0A432YIX6</accession>
<dbReference type="Pfam" id="PF13426">
    <property type="entry name" value="PAS_9"/>
    <property type="match status" value="1"/>
</dbReference>
<gene>
    <name evidence="6" type="ORF">CWI76_01075</name>
</gene>
<evidence type="ECO:0000259" key="5">
    <source>
        <dbReference type="PROSITE" id="PS50887"/>
    </source>
</evidence>
<dbReference type="PANTHER" id="PTHR45138">
    <property type="entry name" value="REGULATORY COMPONENTS OF SENSORY TRANSDUCTION SYSTEM"/>
    <property type="match status" value="1"/>
</dbReference>
<evidence type="ECO:0000259" key="4">
    <source>
        <dbReference type="PROSITE" id="PS50112"/>
    </source>
</evidence>
<evidence type="ECO:0000256" key="2">
    <source>
        <dbReference type="ARBA" id="ARBA00012528"/>
    </source>
</evidence>
<comment type="cofactor">
    <cofactor evidence="1">
        <name>Mg(2+)</name>
        <dbReference type="ChEBI" id="CHEBI:18420"/>
    </cofactor>
</comment>
<dbReference type="InterPro" id="IPR029787">
    <property type="entry name" value="Nucleotide_cyclase"/>
</dbReference>
<keyword evidence="7" id="KW-1185">Reference proteome</keyword>
<feature type="domain" description="PAS" evidence="4">
    <location>
        <begin position="3"/>
        <end position="42"/>
    </location>
</feature>
<dbReference type="PROSITE" id="PS50112">
    <property type="entry name" value="PAS"/>
    <property type="match status" value="1"/>
</dbReference>
<evidence type="ECO:0000256" key="3">
    <source>
        <dbReference type="ARBA" id="ARBA00034247"/>
    </source>
</evidence>
<dbReference type="InterPro" id="IPR035965">
    <property type="entry name" value="PAS-like_dom_sf"/>
</dbReference>
<dbReference type="RefSeq" id="WP_126758540.1">
    <property type="nucleotide sequence ID" value="NZ_PIPZ01000001.1"/>
</dbReference>
<dbReference type="InterPro" id="IPR000160">
    <property type="entry name" value="GGDEF_dom"/>
</dbReference>
<comment type="caution">
    <text evidence="6">The sequence shown here is derived from an EMBL/GenBank/DDBJ whole genome shotgun (WGS) entry which is preliminary data.</text>
</comment>
<evidence type="ECO:0000256" key="1">
    <source>
        <dbReference type="ARBA" id="ARBA00001946"/>
    </source>
</evidence>
<proteinExistence type="predicted"/>
<protein>
    <recommendedName>
        <fullName evidence="2">diguanylate cyclase</fullName>
        <ecNumber evidence="2">2.7.7.65</ecNumber>
    </recommendedName>
</protein>
<dbReference type="Proteomes" id="UP000288127">
    <property type="component" value="Unassembled WGS sequence"/>
</dbReference>
<dbReference type="NCBIfam" id="TIGR00229">
    <property type="entry name" value="sensory_box"/>
    <property type="match status" value="1"/>
</dbReference>
<dbReference type="InterPro" id="IPR050469">
    <property type="entry name" value="Diguanylate_Cyclase"/>
</dbReference>
<name>A0A432YIX6_9GAMM</name>
<dbReference type="PANTHER" id="PTHR45138:SF9">
    <property type="entry name" value="DIGUANYLATE CYCLASE DGCM-RELATED"/>
    <property type="match status" value="1"/>
</dbReference>
<dbReference type="OrthoDB" id="5800589at2"/>
<sequence>MKTQRTIAELIEVIPDAALILNRDNQLVMVNAMLTDMFGYSQRRELLGQPLDILLPDAVRAEHSKHVASFFNSAQNRPMGRGFKFSGQRKDGSTIYVEIMLSHVEFDGEHFAIAFVRDATTMQMTEDKIRRELEHERKLAQTDHLTGLPNRRAFVEALDNEIHNLHEHGLDFAVCFIDLDDFKKINDTHGHQVGDEVLQQIGHVIATACRANDLVARIGGDEFATIHVGASLEDAMTVLERIRERLVHEFAEHDWPVTLSMGICHCNDAEHHFDVARILRAADKAMYEAKKQGKNQIKIAHVAAV</sequence>
<dbReference type="CDD" id="cd01949">
    <property type="entry name" value="GGDEF"/>
    <property type="match status" value="1"/>
</dbReference>
<dbReference type="Gene3D" id="3.30.450.20">
    <property type="entry name" value="PAS domain"/>
    <property type="match status" value="1"/>
</dbReference>
<dbReference type="FunFam" id="3.30.70.270:FF:000001">
    <property type="entry name" value="Diguanylate cyclase domain protein"/>
    <property type="match status" value="1"/>
</dbReference>
<dbReference type="SUPFAM" id="SSF55073">
    <property type="entry name" value="Nucleotide cyclase"/>
    <property type="match status" value="1"/>
</dbReference>